<dbReference type="Pfam" id="PF14542">
    <property type="entry name" value="Acetyltransf_CG"/>
    <property type="match status" value="1"/>
</dbReference>
<evidence type="ECO:0000259" key="1">
    <source>
        <dbReference type="PROSITE" id="PS51186"/>
    </source>
</evidence>
<comment type="caution">
    <text evidence="3">The sequence shown here is derived from an EMBL/GenBank/DDBJ whole genome shotgun (WGS) entry which is preliminary data.</text>
</comment>
<dbReference type="GO" id="GO:0016746">
    <property type="term" value="F:acyltransferase activity"/>
    <property type="evidence" value="ECO:0007669"/>
    <property type="project" value="UniProtKB-KW"/>
</dbReference>
<dbReference type="SUPFAM" id="SSF55729">
    <property type="entry name" value="Acyl-CoA N-acyltransferases (Nat)"/>
    <property type="match status" value="1"/>
</dbReference>
<evidence type="ECO:0000313" key="3">
    <source>
        <dbReference type="EMBL" id="MFC6082348.1"/>
    </source>
</evidence>
<dbReference type="Proteomes" id="UP001596137">
    <property type="component" value="Unassembled WGS sequence"/>
</dbReference>
<reference evidence="4" key="1">
    <citation type="journal article" date="2019" name="Int. J. Syst. Evol. Microbiol.">
        <title>The Global Catalogue of Microorganisms (GCM) 10K type strain sequencing project: providing services to taxonomists for standard genome sequencing and annotation.</title>
        <authorList>
            <consortium name="The Broad Institute Genomics Platform"/>
            <consortium name="The Broad Institute Genome Sequencing Center for Infectious Disease"/>
            <person name="Wu L."/>
            <person name="Ma J."/>
        </authorList>
    </citation>
    <scope>NUCLEOTIDE SEQUENCE [LARGE SCALE GENOMIC DNA]</scope>
    <source>
        <strain evidence="4">JCM 30346</strain>
    </source>
</reference>
<keyword evidence="3" id="KW-0808">Transferase</keyword>
<dbReference type="PROSITE" id="PS51186">
    <property type="entry name" value="GNAT"/>
    <property type="match status" value="1"/>
</dbReference>
<dbReference type="EC" id="2.3.1.-" evidence="3"/>
<gene>
    <name evidence="3" type="ORF">ACFP1K_14375</name>
</gene>
<dbReference type="PANTHER" id="PTHR31435:SF10">
    <property type="entry name" value="BSR4717 PROTEIN"/>
    <property type="match status" value="1"/>
</dbReference>
<dbReference type="InterPro" id="IPR045057">
    <property type="entry name" value="Gcn5-rel_NAT"/>
</dbReference>
<dbReference type="InterPro" id="IPR000182">
    <property type="entry name" value="GNAT_dom"/>
</dbReference>
<dbReference type="PANTHER" id="PTHR31435">
    <property type="entry name" value="PROTEIN NATD1"/>
    <property type="match status" value="1"/>
</dbReference>
<sequence length="104" mass="11423">MQDAVEVAENHDARRYEITVDGRLAGFVQYRRRPGQLVFTHTEIGDEYEGKGLGSRLIGAALDAARAAGVSVVPVCPFVSRFVEHHPEYRDVLAEEAEEAQPGA</sequence>
<dbReference type="EMBL" id="JBHSRF010000016">
    <property type="protein sequence ID" value="MFC6082348.1"/>
    <property type="molecule type" value="Genomic_DNA"/>
</dbReference>
<dbReference type="Gene3D" id="3.40.630.30">
    <property type="match status" value="1"/>
</dbReference>
<dbReference type="PROSITE" id="PS51729">
    <property type="entry name" value="GNAT_YJDJ"/>
    <property type="match status" value="1"/>
</dbReference>
<feature type="domain" description="N-acetyltransferase" evidence="2">
    <location>
        <begin position="8"/>
        <end position="94"/>
    </location>
</feature>
<proteinExistence type="predicted"/>
<keyword evidence="4" id="KW-1185">Reference proteome</keyword>
<feature type="domain" description="N-acetyltransferase" evidence="1">
    <location>
        <begin position="1"/>
        <end position="98"/>
    </location>
</feature>
<protein>
    <submittedName>
        <fullName evidence="3">GNAT family N-acetyltransferase</fullName>
        <ecNumber evidence="3">2.3.1.-</ecNumber>
    </submittedName>
</protein>
<dbReference type="InterPro" id="IPR031165">
    <property type="entry name" value="GNAT_YJDJ"/>
</dbReference>
<evidence type="ECO:0000259" key="2">
    <source>
        <dbReference type="PROSITE" id="PS51729"/>
    </source>
</evidence>
<organism evidence="3 4">
    <name type="scientific">Sphaerisporangium aureirubrum</name>
    <dbReference type="NCBI Taxonomy" id="1544736"/>
    <lineage>
        <taxon>Bacteria</taxon>
        <taxon>Bacillati</taxon>
        <taxon>Actinomycetota</taxon>
        <taxon>Actinomycetes</taxon>
        <taxon>Streptosporangiales</taxon>
        <taxon>Streptosporangiaceae</taxon>
        <taxon>Sphaerisporangium</taxon>
    </lineage>
</organism>
<evidence type="ECO:0000313" key="4">
    <source>
        <dbReference type="Proteomes" id="UP001596137"/>
    </source>
</evidence>
<dbReference type="RefSeq" id="WP_380752175.1">
    <property type="nucleotide sequence ID" value="NZ_JBHSRF010000016.1"/>
</dbReference>
<dbReference type="InterPro" id="IPR016181">
    <property type="entry name" value="Acyl_CoA_acyltransferase"/>
</dbReference>
<keyword evidence="3" id="KW-0012">Acyltransferase</keyword>
<accession>A0ABW1NGA3</accession>
<name>A0ABW1NGA3_9ACTN</name>